<dbReference type="Gene3D" id="3.30.40.10">
    <property type="entry name" value="Zinc/RING finger domain, C3HC4 (zinc finger)"/>
    <property type="match status" value="1"/>
</dbReference>
<feature type="region of interest" description="Disordered" evidence="23">
    <location>
        <begin position="52"/>
        <end position="100"/>
    </location>
</feature>
<dbReference type="InterPro" id="IPR020845">
    <property type="entry name" value="AMP-binding_CS"/>
</dbReference>
<dbReference type="PROSITE" id="PS00455">
    <property type="entry name" value="AMP_BINDING"/>
    <property type="match status" value="1"/>
</dbReference>
<evidence type="ECO:0000256" key="12">
    <source>
        <dbReference type="ARBA" id="ARBA00023055"/>
    </source>
</evidence>
<dbReference type="Pfam" id="PF13639">
    <property type="entry name" value="zf-RING_2"/>
    <property type="match status" value="1"/>
</dbReference>
<feature type="region of interest" description="Disordered" evidence="23">
    <location>
        <begin position="236"/>
        <end position="255"/>
    </location>
</feature>
<keyword evidence="11" id="KW-1133">Transmembrane helix</keyword>
<keyword evidence="12" id="KW-0445">Lipid transport</keyword>
<protein>
    <recommendedName>
        <fullName evidence="20">Very long-chain fatty acid transport protein</fullName>
    </recommendedName>
    <alternativeName>
        <fullName evidence="16">Long-chain-fatty-acid--CoA ligase</fullName>
    </alternativeName>
    <alternativeName>
        <fullName evidence="21">Very-long-chain acyl-CoA synthetase</fullName>
    </alternativeName>
</protein>
<dbReference type="PANTHER" id="PTHR43107:SF15">
    <property type="entry name" value="FATTY ACID TRANSPORT PROTEIN 3, ISOFORM A"/>
    <property type="match status" value="1"/>
</dbReference>
<proteinExistence type="inferred from homology"/>
<evidence type="ECO:0000256" key="11">
    <source>
        <dbReference type="ARBA" id="ARBA00022989"/>
    </source>
</evidence>
<evidence type="ECO:0000256" key="6">
    <source>
        <dbReference type="ARBA" id="ARBA00022692"/>
    </source>
</evidence>
<feature type="domain" description="RING-type" evidence="24">
    <location>
        <begin position="572"/>
        <end position="613"/>
    </location>
</feature>
<keyword evidence="6" id="KW-0812">Transmembrane</keyword>
<evidence type="ECO:0000256" key="1">
    <source>
        <dbReference type="ARBA" id="ARBA00004651"/>
    </source>
</evidence>
<feature type="region of interest" description="Disordered" evidence="23">
    <location>
        <begin position="154"/>
        <end position="174"/>
    </location>
</feature>
<feature type="region of interest" description="Disordered" evidence="23">
    <location>
        <begin position="386"/>
        <end position="416"/>
    </location>
</feature>
<organism evidence="25 26">
    <name type="scientific">Rotaria sordida</name>
    <dbReference type="NCBI Taxonomy" id="392033"/>
    <lineage>
        <taxon>Eukaryota</taxon>
        <taxon>Metazoa</taxon>
        <taxon>Spiralia</taxon>
        <taxon>Gnathifera</taxon>
        <taxon>Rotifera</taxon>
        <taxon>Eurotatoria</taxon>
        <taxon>Bdelloidea</taxon>
        <taxon>Philodinida</taxon>
        <taxon>Philodinidae</taxon>
        <taxon>Rotaria</taxon>
    </lineage>
</organism>
<dbReference type="Gene3D" id="3.40.50.12780">
    <property type="entry name" value="N-terminal domain of ligase-like"/>
    <property type="match status" value="1"/>
</dbReference>
<evidence type="ECO:0000256" key="7">
    <source>
        <dbReference type="ARBA" id="ARBA00022741"/>
    </source>
</evidence>
<evidence type="ECO:0000256" key="20">
    <source>
        <dbReference type="ARBA" id="ARBA00068795"/>
    </source>
</evidence>
<dbReference type="GO" id="GO:0005778">
    <property type="term" value="C:peroxisomal membrane"/>
    <property type="evidence" value="ECO:0007669"/>
    <property type="project" value="UniProtKB-SubCell"/>
</dbReference>
<dbReference type="Gene3D" id="3.30.300.30">
    <property type="match status" value="1"/>
</dbReference>
<feature type="compositionally biased region" description="Low complexity" evidence="23">
    <location>
        <begin position="395"/>
        <end position="416"/>
    </location>
</feature>
<evidence type="ECO:0000256" key="15">
    <source>
        <dbReference type="ARBA" id="ARBA00036527"/>
    </source>
</evidence>
<dbReference type="AlphaFoldDB" id="A0A813Q0S0"/>
<evidence type="ECO:0000256" key="14">
    <source>
        <dbReference type="ARBA" id="ARBA00023140"/>
    </source>
</evidence>
<dbReference type="GO" id="GO:0005789">
    <property type="term" value="C:endoplasmic reticulum membrane"/>
    <property type="evidence" value="ECO:0007669"/>
    <property type="project" value="TreeGrafter"/>
</dbReference>
<evidence type="ECO:0000313" key="26">
    <source>
        <dbReference type="Proteomes" id="UP000663870"/>
    </source>
</evidence>
<evidence type="ECO:0000256" key="8">
    <source>
        <dbReference type="ARBA" id="ARBA00022771"/>
    </source>
</evidence>
<evidence type="ECO:0000256" key="21">
    <source>
        <dbReference type="ARBA" id="ARBA00078285"/>
    </source>
</evidence>
<dbReference type="SUPFAM" id="SSF57850">
    <property type="entry name" value="RING/U-box"/>
    <property type="match status" value="1"/>
</dbReference>
<dbReference type="InterPro" id="IPR045851">
    <property type="entry name" value="AMP-bd_C_sf"/>
</dbReference>
<dbReference type="SUPFAM" id="SSF56801">
    <property type="entry name" value="Acetyl-CoA synthetase-like"/>
    <property type="match status" value="1"/>
</dbReference>
<dbReference type="FunFam" id="3.40.50.12780:FF:000019">
    <property type="entry name" value="Long-chain fatty acid transporter"/>
    <property type="match status" value="1"/>
</dbReference>
<keyword evidence="10" id="KW-0067">ATP-binding</keyword>
<evidence type="ECO:0000259" key="24">
    <source>
        <dbReference type="PROSITE" id="PS50089"/>
    </source>
</evidence>
<feature type="compositionally biased region" description="Polar residues" evidence="23">
    <location>
        <begin position="52"/>
        <end position="68"/>
    </location>
</feature>
<evidence type="ECO:0000256" key="17">
    <source>
        <dbReference type="ARBA" id="ARBA00046271"/>
    </source>
</evidence>
<sequence length="1253" mass="141282">MSAVQQHQSPIVSPEVASAMNAAFAELLAVEPAAAAAALLIHHQQNVHPTTFNDFLTNGTTHNNNDLPRNSRPPTPYTVTTHTYSDSPSSSTSSSSSVTTTLPRYKTLLDKFTPTIPSSLPTNEQRSTTITTAASIVSNSNTLIRNYYENLCSNSSTTNSITSSTSTNNRKKRSISNEYDFSSANSTNHDNLKQDSLLPLNITSNINDFRSVQQQQQQSQQQSRLLSYYPTLYSNQQQYQQQPQTITTTPPTVPPTYPRQLLSSRRYPLPTPVPTNSSCSCSHRTPNTSTVITPSNGSNQSSNTSISPFLVYPPNQTPNVIPTLTATTQQTVALAAAAASAVALASLPQVSPVQHLHFHHHHHNHNPAHLRHQYRQQLTSELRRQRLSSFQHQASSSSSSSSSSSVSSSSPSPTTTTILTANQQLHAILTHPTTTTTTNNNNNNNIHAHLTIQPATSSTSTYNLTLGSNNPSMHVAINTTTQNNQWASTPLLFRPFRNPLLLRSHHHHHHHHHHPFLNSERAEHVVEELLRMEEQLNGLNNGGNIGANQEHINARTLSYKYEKRTISIDEKCTICLCEFDHNDDVRRLPCMHLFHIECVDRWLTQSKRCPICRIDIDFRGDFGDYMFDRIWTSILSLFEFLLIVLKTLSRDICGLYTLLKHTFIIKYNIYRQRDFINVFRQNVKRYRTKPCFILENQTLSFQQVEDLTNQLANYFSAEGFSHGDVIALILENSLEYPCVWIGLSKIGCITALINTNLRAKPLLHSIRTVKTNTIITSKEIFSEIESDLKELNIKKVYLFDPKQTTAEQINNTTESISSSFELVPLYEQLEVCSTEPPNPIPYDMKHPVFYIFTSGTTGLPKAAVIKHSRFFLGGFGFLCATGITSADIMYNTLPLYHSLGGWIGITYSLLGGCTTVLRKKFSAKNFWKDCIQYKCTGFSYVGELCRFLLAQPPSEYDQKHSIRLCSGNGLRQNLWIPFVKRFNIHQIYEFYAATESNAYFFNLDGHPGACGFFSVLIPGLLGSVLVKFDPETMEPLRDEKTKLCVRCKRGERGLLLGMIRKSMLNAFDGYVNNPSGTNRKVVENVYKIGDRAFNTGDVIFADKYGYFYFCDRTGDTFRWKSENVSTIEVENILMTVLKKNDIVVFGVEVPGFDGKAGMAVMLDDPSVSTDLSTIVSELKKQGLPPYARPCFIRLTKNIELTGTFKVKKTVFQEEAYDLNRVTESIYYLNQEKQTYERLTPEIYELILKEKIKF</sequence>
<dbReference type="Pfam" id="PF00501">
    <property type="entry name" value="AMP-binding"/>
    <property type="match status" value="1"/>
</dbReference>
<evidence type="ECO:0000256" key="2">
    <source>
        <dbReference type="ARBA" id="ARBA00006432"/>
    </source>
</evidence>
<gene>
    <name evidence="25" type="ORF">JXQ802_LOCUS2109</name>
</gene>
<keyword evidence="8 22" id="KW-0863">Zinc-finger</keyword>
<evidence type="ECO:0000256" key="16">
    <source>
        <dbReference type="ARBA" id="ARBA00041297"/>
    </source>
</evidence>
<evidence type="ECO:0000256" key="22">
    <source>
        <dbReference type="PROSITE-ProRule" id="PRU00175"/>
    </source>
</evidence>
<dbReference type="Proteomes" id="UP000663870">
    <property type="component" value="Unassembled WGS sequence"/>
</dbReference>
<dbReference type="InterPro" id="IPR013083">
    <property type="entry name" value="Znf_RING/FYVE/PHD"/>
</dbReference>
<name>A0A813Q0S0_9BILA</name>
<evidence type="ECO:0000256" key="5">
    <source>
        <dbReference type="ARBA" id="ARBA00022598"/>
    </source>
</evidence>
<keyword evidence="4" id="KW-1003">Cell membrane</keyword>
<keyword evidence="7" id="KW-0547">Nucleotide-binding</keyword>
<keyword evidence="3" id="KW-0813">Transport</keyword>
<dbReference type="SMART" id="SM00184">
    <property type="entry name" value="RING"/>
    <property type="match status" value="1"/>
</dbReference>
<feature type="compositionally biased region" description="Low complexity" evidence="23">
    <location>
        <begin position="154"/>
        <end position="168"/>
    </location>
</feature>
<evidence type="ECO:0000313" key="25">
    <source>
        <dbReference type="EMBL" id="CAF0759259.1"/>
    </source>
</evidence>
<comment type="catalytic activity">
    <reaction evidence="15">
        <text>a very long-chain fatty acid + ATP + CoA = a very long-chain fatty acyl-CoA + AMP + diphosphate</text>
        <dbReference type="Rhea" id="RHEA:54536"/>
        <dbReference type="ChEBI" id="CHEBI:30616"/>
        <dbReference type="ChEBI" id="CHEBI:33019"/>
        <dbReference type="ChEBI" id="CHEBI:57287"/>
        <dbReference type="ChEBI" id="CHEBI:58950"/>
        <dbReference type="ChEBI" id="CHEBI:138261"/>
        <dbReference type="ChEBI" id="CHEBI:456215"/>
    </reaction>
    <physiologicalReaction direction="left-to-right" evidence="15">
        <dbReference type="Rhea" id="RHEA:54537"/>
    </physiologicalReaction>
</comment>
<feature type="compositionally biased region" description="Low complexity" evidence="23">
    <location>
        <begin position="77"/>
        <end position="100"/>
    </location>
</feature>
<dbReference type="GO" id="GO:0004467">
    <property type="term" value="F:long-chain fatty acid-CoA ligase activity"/>
    <property type="evidence" value="ECO:0007669"/>
    <property type="project" value="TreeGrafter"/>
</dbReference>
<comment type="function">
    <text evidence="19">Acyl-CoA synthetase required for both the import of long chain fatty acids (LCFAs) (C14-C18) and the activation very long chain fatty acids (VLCFAs) (C20-C26) by esterification of the fatty acids into metabolically active CoA-thioesters for subsequent degradation or incorporation into phospholipids. The transport and fatty acyl-CoA synthetase activities are genetically separable and are thus independent activities. Esterifies VLCFAs in the peroxisome matrix. The VLCFAs are actively transported into peroxisomes by a PXA1-PXA2 heterodimeric transporter in the peroxisomal membrane.</text>
</comment>
<evidence type="ECO:0000256" key="18">
    <source>
        <dbReference type="ARBA" id="ARBA00048666"/>
    </source>
</evidence>
<reference evidence="25" key="1">
    <citation type="submission" date="2021-02" db="EMBL/GenBank/DDBJ databases">
        <authorList>
            <person name="Nowell W R."/>
        </authorList>
    </citation>
    <scope>NUCLEOTIDE SEQUENCE</scope>
</reference>
<accession>A0A813Q0S0</accession>
<keyword evidence="8 22" id="KW-0479">Metal-binding</keyword>
<keyword evidence="13" id="KW-0472">Membrane</keyword>
<keyword evidence="26" id="KW-1185">Reference proteome</keyword>
<comment type="subcellular location">
    <subcellularLocation>
        <location evidence="1">Cell membrane</location>
        <topology evidence="1">Multi-pass membrane protein</topology>
    </subcellularLocation>
    <subcellularLocation>
        <location evidence="17">Peroxisome membrane</location>
    </subcellularLocation>
</comment>
<dbReference type="GO" id="GO:0008270">
    <property type="term" value="F:zinc ion binding"/>
    <property type="evidence" value="ECO:0007669"/>
    <property type="project" value="UniProtKB-KW"/>
</dbReference>
<evidence type="ECO:0000256" key="13">
    <source>
        <dbReference type="ARBA" id="ARBA00023136"/>
    </source>
</evidence>
<dbReference type="GO" id="GO:0005524">
    <property type="term" value="F:ATP binding"/>
    <property type="evidence" value="ECO:0007669"/>
    <property type="project" value="UniProtKB-KW"/>
</dbReference>
<dbReference type="InterPro" id="IPR000873">
    <property type="entry name" value="AMP-dep_synth/lig_dom"/>
</dbReference>
<keyword evidence="9" id="KW-0862">Zinc</keyword>
<comment type="catalytic activity">
    <reaction evidence="18">
        <text>tetracosanoate + ATP + CoA = tetracosanoyl-CoA + AMP + diphosphate</text>
        <dbReference type="Rhea" id="RHEA:33639"/>
        <dbReference type="ChEBI" id="CHEBI:30616"/>
        <dbReference type="ChEBI" id="CHEBI:31014"/>
        <dbReference type="ChEBI" id="CHEBI:33019"/>
        <dbReference type="ChEBI" id="CHEBI:57287"/>
        <dbReference type="ChEBI" id="CHEBI:65052"/>
        <dbReference type="ChEBI" id="CHEBI:456215"/>
    </reaction>
    <physiologicalReaction direction="left-to-right" evidence="18">
        <dbReference type="Rhea" id="RHEA:33640"/>
    </physiologicalReaction>
</comment>
<evidence type="ECO:0000256" key="19">
    <source>
        <dbReference type="ARBA" id="ARBA00060276"/>
    </source>
</evidence>
<dbReference type="GO" id="GO:0005324">
    <property type="term" value="F:long-chain fatty acid transmembrane transporter activity"/>
    <property type="evidence" value="ECO:0007669"/>
    <property type="project" value="TreeGrafter"/>
</dbReference>
<dbReference type="PANTHER" id="PTHR43107">
    <property type="entry name" value="LONG-CHAIN FATTY ACID TRANSPORT PROTEIN"/>
    <property type="match status" value="1"/>
</dbReference>
<keyword evidence="5" id="KW-0436">Ligase</keyword>
<evidence type="ECO:0000256" key="9">
    <source>
        <dbReference type="ARBA" id="ARBA00022833"/>
    </source>
</evidence>
<dbReference type="EMBL" id="CAJNOL010000025">
    <property type="protein sequence ID" value="CAF0759259.1"/>
    <property type="molecule type" value="Genomic_DNA"/>
</dbReference>
<keyword evidence="14" id="KW-0576">Peroxisome</keyword>
<dbReference type="CDD" id="cd16474">
    <property type="entry name" value="RING-H2_RNF111-like"/>
    <property type="match status" value="1"/>
</dbReference>
<evidence type="ECO:0000256" key="4">
    <source>
        <dbReference type="ARBA" id="ARBA00022475"/>
    </source>
</evidence>
<comment type="similarity">
    <text evidence="2">Belongs to the ATP-dependent AMP-binding enzyme family.</text>
</comment>
<dbReference type="GO" id="GO:0044539">
    <property type="term" value="P:long-chain fatty acid import into cell"/>
    <property type="evidence" value="ECO:0007669"/>
    <property type="project" value="TreeGrafter"/>
</dbReference>
<dbReference type="InterPro" id="IPR001841">
    <property type="entry name" value="Znf_RING"/>
</dbReference>
<evidence type="ECO:0000256" key="23">
    <source>
        <dbReference type="SAM" id="MobiDB-lite"/>
    </source>
</evidence>
<dbReference type="PROSITE" id="PS50089">
    <property type="entry name" value="ZF_RING_2"/>
    <property type="match status" value="1"/>
</dbReference>
<dbReference type="GO" id="GO:0005886">
    <property type="term" value="C:plasma membrane"/>
    <property type="evidence" value="ECO:0007669"/>
    <property type="project" value="UniProtKB-SubCell"/>
</dbReference>
<feature type="compositionally biased region" description="Low complexity" evidence="23">
    <location>
        <begin position="236"/>
        <end position="250"/>
    </location>
</feature>
<evidence type="ECO:0000256" key="10">
    <source>
        <dbReference type="ARBA" id="ARBA00022840"/>
    </source>
</evidence>
<evidence type="ECO:0000256" key="3">
    <source>
        <dbReference type="ARBA" id="ARBA00022448"/>
    </source>
</evidence>
<dbReference type="InterPro" id="IPR042099">
    <property type="entry name" value="ANL_N_sf"/>
</dbReference>
<comment type="caution">
    <text evidence="25">The sequence shown here is derived from an EMBL/GenBank/DDBJ whole genome shotgun (WGS) entry which is preliminary data.</text>
</comment>